<dbReference type="PANTHER" id="PTHR43369">
    <property type="entry name" value="PHOSPHORIBOSYLGLYCINAMIDE FORMYLTRANSFERASE"/>
    <property type="match status" value="1"/>
</dbReference>
<feature type="domain" description="Formyl transferase N-terminal" evidence="5">
    <location>
        <begin position="7"/>
        <end position="170"/>
    </location>
</feature>
<evidence type="ECO:0000256" key="3">
    <source>
        <dbReference type="ARBA" id="ARBA00022679"/>
    </source>
</evidence>
<name>A0A243WIG1_9BACT</name>
<keyword evidence="7" id="KW-1185">Reference proteome</keyword>
<dbReference type="InterPro" id="IPR002376">
    <property type="entry name" value="Formyl_transf_N"/>
</dbReference>
<evidence type="ECO:0000256" key="4">
    <source>
        <dbReference type="ARBA" id="ARBA00022755"/>
    </source>
</evidence>
<dbReference type="Proteomes" id="UP000194873">
    <property type="component" value="Unassembled WGS sequence"/>
</dbReference>
<dbReference type="AlphaFoldDB" id="A0A243WIG1"/>
<dbReference type="Gene3D" id="3.40.50.170">
    <property type="entry name" value="Formyl transferase, N-terminal domain"/>
    <property type="match status" value="1"/>
</dbReference>
<comment type="pathway">
    <text evidence="1">Purine metabolism; IMP biosynthesis via de novo pathway; N(2)-formyl-N(1)-(5-phospho-D-ribosyl)glycinamide from N(1)-(5-phospho-D-ribosyl)glycinamide (10-formyl THF route): step 1/1.</text>
</comment>
<proteinExistence type="predicted"/>
<evidence type="ECO:0000256" key="1">
    <source>
        <dbReference type="ARBA" id="ARBA00005054"/>
    </source>
</evidence>
<dbReference type="Pfam" id="PF00551">
    <property type="entry name" value="Formyl_trans_N"/>
    <property type="match status" value="1"/>
</dbReference>
<comment type="caution">
    <text evidence="6">The sequence shown here is derived from an EMBL/GenBank/DDBJ whole genome shotgun (WGS) entry which is preliminary data.</text>
</comment>
<evidence type="ECO:0000313" key="7">
    <source>
        <dbReference type="Proteomes" id="UP000194873"/>
    </source>
</evidence>
<dbReference type="SUPFAM" id="SSF53328">
    <property type="entry name" value="Formyltransferase"/>
    <property type="match status" value="1"/>
</dbReference>
<dbReference type="GO" id="GO:0004644">
    <property type="term" value="F:phosphoribosylglycinamide formyltransferase activity"/>
    <property type="evidence" value="ECO:0007669"/>
    <property type="project" value="UniProtKB-EC"/>
</dbReference>
<dbReference type="EMBL" id="MTSE01000002">
    <property type="protein sequence ID" value="OUJ75352.1"/>
    <property type="molecule type" value="Genomic_DNA"/>
</dbReference>
<dbReference type="OrthoDB" id="9806170at2"/>
<sequence length="228" mass="24992">MPTQKHRIAFLVSGNGGSLKVVARAIEVLQLPWEICLVLADRDCGALRFAQQHQLACTQVAYTQSAPLALQTALVQSQPDFVVTNIHKIIDPETLALFPGRVINLHYSLLPAFKGYIGMETLRHARQLNAGIVGATCHEVEEAVDSGRIMSQAGLAVDWDAEPLEQVENLVFRAAGLVLLDGIHRKLGTTAREAASVKYQHSVLFFAPPLSFEPAVLDEEFWEAVKNS</sequence>
<dbReference type="RefSeq" id="WP_086592897.1">
    <property type="nucleotide sequence ID" value="NZ_MTSE01000002.1"/>
</dbReference>
<keyword evidence="4" id="KW-0658">Purine biosynthesis</keyword>
<dbReference type="InterPro" id="IPR036477">
    <property type="entry name" value="Formyl_transf_N_sf"/>
</dbReference>
<dbReference type="PANTHER" id="PTHR43369:SF2">
    <property type="entry name" value="PHOSPHORIBOSYLGLYCINAMIDE FORMYLTRANSFERASE"/>
    <property type="match status" value="1"/>
</dbReference>
<dbReference type="GO" id="GO:0006189">
    <property type="term" value="P:'de novo' IMP biosynthetic process"/>
    <property type="evidence" value="ECO:0007669"/>
    <property type="project" value="TreeGrafter"/>
</dbReference>
<dbReference type="EC" id="2.1.2.2" evidence="2"/>
<organism evidence="6 7">
    <name type="scientific">Hymenobacter crusticola</name>
    <dbReference type="NCBI Taxonomy" id="1770526"/>
    <lineage>
        <taxon>Bacteria</taxon>
        <taxon>Pseudomonadati</taxon>
        <taxon>Bacteroidota</taxon>
        <taxon>Cytophagia</taxon>
        <taxon>Cytophagales</taxon>
        <taxon>Hymenobacteraceae</taxon>
        <taxon>Hymenobacter</taxon>
    </lineage>
</organism>
<evidence type="ECO:0000313" key="6">
    <source>
        <dbReference type="EMBL" id="OUJ75352.1"/>
    </source>
</evidence>
<protein>
    <recommendedName>
        <fullName evidence="2">phosphoribosylglycinamide formyltransferase 1</fullName>
        <ecNumber evidence="2">2.1.2.2</ecNumber>
    </recommendedName>
</protein>
<accession>A0A243WIG1</accession>
<keyword evidence="3" id="KW-0808">Transferase</keyword>
<dbReference type="GO" id="GO:0005829">
    <property type="term" value="C:cytosol"/>
    <property type="evidence" value="ECO:0007669"/>
    <property type="project" value="TreeGrafter"/>
</dbReference>
<evidence type="ECO:0000256" key="2">
    <source>
        <dbReference type="ARBA" id="ARBA00012254"/>
    </source>
</evidence>
<evidence type="ECO:0000259" key="5">
    <source>
        <dbReference type="Pfam" id="PF00551"/>
    </source>
</evidence>
<gene>
    <name evidence="6" type="ORF">BXP70_04870</name>
</gene>
<reference evidence="6 7" key="1">
    <citation type="submission" date="2017-01" db="EMBL/GenBank/DDBJ databases">
        <title>A new Hymenobacter.</title>
        <authorList>
            <person name="Liang Y."/>
            <person name="Feng F."/>
        </authorList>
    </citation>
    <scope>NUCLEOTIDE SEQUENCE [LARGE SCALE GENOMIC DNA]</scope>
    <source>
        <strain evidence="6">MIMBbqt21</strain>
    </source>
</reference>